<gene>
    <name evidence="2" type="ORF">PIB30_082370</name>
</gene>
<feature type="region of interest" description="Disordered" evidence="1">
    <location>
        <begin position="106"/>
        <end position="163"/>
    </location>
</feature>
<protein>
    <submittedName>
        <fullName evidence="2">Uncharacterized protein</fullName>
    </submittedName>
</protein>
<sequence length="235" mass="25819">MRLLPGNTGRIREGRYRRITREITSGFTPLYFGTKMLPGDFVFDGNSTGNWGGNSRKMVKKLSAEIFNSNSPDDGKTLKLVNEFREALSHSSLILEETLIHHAAKRTSHLRHPSSEPTPPPRSVTPTPSEPPKRSCPHLRRRQPFDKGALGNGGFHPAATATTRLSVSRTRSFLPAGAASKHVSSGLQRRLSLQPPRPPISSHRRRHLAETAALRLAKIVGSAPGFPHGIIDPIE</sequence>
<evidence type="ECO:0000313" key="3">
    <source>
        <dbReference type="Proteomes" id="UP001341840"/>
    </source>
</evidence>
<feature type="region of interest" description="Disordered" evidence="1">
    <location>
        <begin position="177"/>
        <end position="204"/>
    </location>
</feature>
<accession>A0ABU6XQ28</accession>
<evidence type="ECO:0000256" key="1">
    <source>
        <dbReference type="SAM" id="MobiDB-lite"/>
    </source>
</evidence>
<dbReference type="EMBL" id="JASCZI010212713">
    <property type="protein sequence ID" value="MED6200149.1"/>
    <property type="molecule type" value="Genomic_DNA"/>
</dbReference>
<organism evidence="2 3">
    <name type="scientific">Stylosanthes scabra</name>
    <dbReference type="NCBI Taxonomy" id="79078"/>
    <lineage>
        <taxon>Eukaryota</taxon>
        <taxon>Viridiplantae</taxon>
        <taxon>Streptophyta</taxon>
        <taxon>Embryophyta</taxon>
        <taxon>Tracheophyta</taxon>
        <taxon>Spermatophyta</taxon>
        <taxon>Magnoliopsida</taxon>
        <taxon>eudicotyledons</taxon>
        <taxon>Gunneridae</taxon>
        <taxon>Pentapetalae</taxon>
        <taxon>rosids</taxon>
        <taxon>fabids</taxon>
        <taxon>Fabales</taxon>
        <taxon>Fabaceae</taxon>
        <taxon>Papilionoideae</taxon>
        <taxon>50 kb inversion clade</taxon>
        <taxon>dalbergioids sensu lato</taxon>
        <taxon>Dalbergieae</taxon>
        <taxon>Pterocarpus clade</taxon>
        <taxon>Stylosanthes</taxon>
    </lineage>
</organism>
<keyword evidence="3" id="KW-1185">Reference proteome</keyword>
<evidence type="ECO:0000313" key="2">
    <source>
        <dbReference type="EMBL" id="MED6200149.1"/>
    </source>
</evidence>
<comment type="caution">
    <text evidence="2">The sequence shown here is derived from an EMBL/GenBank/DDBJ whole genome shotgun (WGS) entry which is preliminary data.</text>
</comment>
<dbReference type="Proteomes" id="UP001341840">
    <property type="component" value="Unassembled WGS sequence"/>
</dbReference>
<proteinExistence type="predicted"/>
<reference evidence="2 3" key="1">
    <citation type="journal article" date="2023" name="Plants (Basel)">
        <title>Bridging the Gap: Combining Genomics and Transcriptomics Approaches to Understand Stylosanthes scabra, an Orphan Legume from the Brazilian Caatinga.</title>
        <authorList>
            <person name="Ferreira-Neto J.R.C."/>
            <person name="da Silva M.D."/>
            <person name="Binneck E."/>
            <person name="de Melo N.F."/>
            <person name="da Silva R.H."/>
            <person name="de Melo A.L.T.M."/>
            <person name="Pandolfi V."/>
            <person name="Bustamante F.O."/>
            <person name="Brasileiro-Vidal A.C."/>
            <person name="Benko-Iseppon A.M."/>
        </authorList>
    </citation>
    <scope>NUCLEOTIDE SEQUENCE [LARGE SCALE GENOMIC DNA]</scope>
    <source>
        <tissue evidence="2">Leaves</tissue>
    </source>
</reference>
<name>A0ABU6XQ28_9FABA</name>
<feature type="non-terminal residue" evidence="2">
    <location>
        <position position="235"/>
    </location>
</feature>